<name>A0A9N7Y4C8_PLEPL</name>
<accession>A0A9N7Y4C8</accession>
<dbReference type="SUPFAM" id="SSF51197">
    <property type="entry name" value="Clavaminate synthase-like"/>
    <property type="match status" value="1"/>
</dbReference>
<dbReference type="GO" id="GO:0034647">
    <property type="term" value="F:histone H3K4me/H3K4me2/H3K4me3 demethylase activity"/>
    <property type="evidence" value="ECO:0007669"/>
    <property type="project" value="TreeGrafter"/>
</dbReference>
<gene>
    <name evidence="2" type="ORF">PLEPLA_LOCUS72</name>
</gene>
<proteinExistence type="predicted"/>
<dbReference type="AlphaFoldDB" id="A0A9N7Y4C8"/>
<dbReference type="GO" id="GO:0006355">
    <property type="term" value="P:regulation of DNA-templated transcription"/>
    <property type="evidence" value="ECO:0007669"/>
    <property type="project" value="TreeGrafter"/>
</dbReference>
<dbReference type="GO" id="GO:0000785">
    <property type="term" value="C:chromatin"/>
    <property type="evidence" value="ECO:0007669"/>
    <property type="project" value="TreeGrafter"/>
</dbReference>
<organism evidence="2 3">
    <name type="scientific">Pleuronectes platessa</name>
    <name type="common">European plaice</name>
    <dbReference type="NCBI Taxonomy" id="8262"/>
    <lineage>
        <taxon>Eukaryota</taxon>
        <taxon>Metazoa</taxon>
        <taxon>Chordata</taxon>
        <taxon>Craniata</taxon>
        <taxon>Vertebrata</taxon>
        <taxon>Euteleostomi</taxon>
        <taxon>Actinopterygii</taxon>
        <taxon>Neopterygii</taxon>
        <taxon>Teleostei</taxon>
        <taxon>Neoteleostei</taxon>
        <taxon>Acanthomorphata</taxon>
        <taxon>Carangaria</taxon>
        <taxon>Pleuronectiformes</taxon>
        <taxon>Pleuronectoidei</taxon>
        <taxon>Pleuronectidae</taxon>
        <taxon>Pleuronectes</taxon>
    </lineage>
</organism>
<dbReference type="Pfam" id="PF02373">
    <property type="entry name" value="JmjC"/>
    <property type="match status" value="1"/>
</dbReference>
<protein>
    <recommendedName>
        <fullName evidence="1">JmjC domain-containing protein</fullName>
    </recommendedName>
</protein>
<dbReference type="PANTHER" id="PTHR10694:SF17">
    <property type="entry name" value="LYSINE-SPECIFIC DEMETHYLASE 5A"/>
    <property type="match status" value="1"/>
</dbReference>
<sequence>MEHGVPVYRTNQCAGEFVVTFPRAYHSGFNQGYNFAEAVNFCTADWLPMGRQCVAHYRRLHRYCRLLT</sequence>
<evidence type="ECO:0000313" key="2">
    <source>
        <dbReference type="EMBL" id="CAB1412381.1"/>
    </source>
</evidence>
<reference evidence="2" key="1">
    <citation type="submission" date="2020-03" db="EMBL/GenBank/DDBJ databases">
        <authorList>
            <person name="Weist P."/>
        </authorList>
    </citation>
    <scope>NUCLEOTIDE SEQUENCE</scope>
</reference>
<dbReference type="InterPro" id="IPR048615">
    <property type="entry name" value="KDM5_C-hel"/>
</dbReference>
<dbReference type="InterPro" id="IPR003347">
    <property type="entry name" value="JmjC_dom"/>
</dbReference>
<keyword evidence="3" id="KW-1185">Reference proteome</keyword>
<evidence type="ECO:0000313" key="3">
    <source>
        <dbReference type="Proteomes" id="UP001153269"/>
    </source>
</evidence>
<dbReference type="Gene3D" id="2.60.120.650">
    <property type="entry name" value="Cupin"/>
    <property type="match status" value="1"/>
</dbReference>
<feature type="domain" description="JmjC" evidence="1">
    <location>
        <begin position="1"/>
        <end position="58"/>
    </location>
</feature>
<dbReference type="Pfam" id="PF21323">
    <property type="entry name" value="KDM5_C-hel"/>
    <property type="match status" value="1"/>
</dbReference>
<dbReference type="PANTHER" id="PTHR10694">
    <property type="entry name" value="LYSINE-SPECIFIC DEMETHYLASE"/>
    <property type="match status" value="1"/>
</dbReference>
<dbReference type="GO" id="GO:0005634">
    <property type="term" value="C:nucleus"/>
    <property type="evidence" value="ECO:0007669"/>
    <property type="project" value="TreeGrafter"/>
</dbReference>
<dbReference type="PROSITE" id="PS51184">
    <property type="entry name" value="JMJC"/>
    <property type="match status" value="1"/>
</dbReference>
<dbReference type="EMBL" id="CADEAL010000001">
    <property type="protein sequence ID" value="CAB1412381.1"/>
    <property type="molecule type" value="Genomic_DNA"/>
</dbReference>
<comment type="caution">
    <text evidence="2">The sequence shown here is derived from an EMBL/GenBank/DDBJ whole genome shotgun (WGS) entry which is preliminary data.</text>
</comment>
<dbReference type="Proteomes" id="UP001153269">
    <property type="component" value="Unassembled WGS sequence"/>
</dbReference>
<evidence type="ECO:0000259" key="1">
    <source>
        <dbReference type="PROSITE" id="PS51184"/>
    </source>
</evidence>